<accession>A0AAV7TQZ0</accession>
<dbReference type="EMBL" id="JANPWB010000006">
    <property type="protein sequence ID" value="KAJ1178314.1"/>
    <property type="molecule type" value="Genomic_DNA"/>
</dbReference>
<evidence type="ECO:0000313" key="1">
    <source>
        <dbReference type="EMBL" id="KAJ1178314.1"/>
    </source>
</evidence>
<dbReference type="AlphaFoldDB" id="A0AAV7TQZ0"/>
<comment type="caution">
    <text evidence="1">The sequence shown here is derived from an EMBL/GenBank/DDBJ whole genome shotgun (WGS) entry which is preliminary data.</text>
</comment>
<evidence type="ECO:0000313" key="2">
    <source>
        <dbReference type="Proteomes" id="UP001066276"/>
    </source>
</evidence>
<name>A0AAV7TQZ0_PLEWA</name>
<organism evidence="1 2">
    <name type="scientific">Pleurodeles waltl</name>
    <name type="common">Iberian ribbed newt</name>
    <dbReference type="NCBI Taxonomy" id="8319"/>
    <lineage>
        <taxon>Eukaryota</taxon>
        <taxon>Metazoa</taxon>
        <taxon>Chordata</taxon>
        <taxon>Craniata</taxon>
        <taxon>Vertebrata</taxon>
        <taxon>Euteleostomi</taxon>
        <taxon>Amphibia</taxon>
        <taxon>Batrachia</taxon>
        <taxon>Caudata</taxon>
        <taxon>Salamandroidea</taxon>
        <taxon>Salamandridae</taxon>
        <taxon>Pleurodelinae</taxon>
        <taxon>Pleurodeles</taxon>
    </lineage>
</organism>
<protein>
    <submittedName>
        <fullName evidence="1">Uncharacterized protein</fullName>
    </submittedName>
</protein>
<sequence length="78" mass="9031">MGKRWRLHLISVRSGQVKGRPSNDTPLPVVLTRLSSRVRILTNHQGSKKTLKPGLKPPRYHHRMKPLERLEAIPCELY</sequence>
<proteinExistence type="predicted"/>
<gene>
    <name evidence="1" type="ORF">NDU88_003561</name>
</gene>
<reference evidence="1" key="1">
    <citation type="journal article" date="2022" name="bioRxiv">
        <title>Sequencing and chromosome-scale assembly of the giantPleurodeles waltlgenome.</title>
        <authorList>
            <person name="Brown T."/>
            <person name="Elewa A."/>
            <person name="Iarovenko S."/>
            <person name="Subramanian E."/>
            <person name="Araus A.J."/>
            <person name="Petzold A."/>
            <person name="Susuki M."/>
            <person name="Suzuki K.-i.T."/>
            <person name="Hayashi T."/>
            <person name="Toyoda A."/>
            <person name="Oliveira C."/>
            <person name="Osipova E."/>
            <person name="Leigh N.D."/>
            <person name="Simon A."/>
            <person name="Yun M.H."/>
        </authorList>
    </citation>
    <scope>NUCLEOTIDE SEQUENCE</scope>
    <source>
        <strain evidence="1">20211129_DDA</strain>
        <tissue evidence="1">Liver</tissue>
    </source>
</reference>
<keyword evidence="2" id="KW-1185">Reference proteome</keyword>
<dbReference type="Proteomes" id="UP001066276">
    <property type="component" value="Chromosome 3_2"/>
</dbReference>